<dbReference type="PANTHER" id="PTHR33164">
    <property type="entry name" value="TRANSCRIPTIONAL REGULATOR, MARR FAMILY"/>
    <property type="match status" value="1"/>
</dbReference>
<keyword evidence="3" id="KW-0804">Transcription</keyword>
<keyword evidence="6" id="KW-1185">Reference proteome</keyword>
<evidence type="ECO:0000259" key="4">
    <source>
        <dbReference type="PROSITE" id="PS50995"/>
    </source>
</evidence>
<reference evidence="6" key="1">
    <citation type="journal article" date="2019" name="Int. J. Syst. Evol. Microbiol.">
        <title>The Global Catalogue of Microorganisms (GCM) 10K type strain sequencing project: providing services to taxonomists for standard genome sequencing and annotation.</title>
        <authorList>
            <consortium name="The Broad Institute Genomics Platform"/>
            <consortium name="The Broad Institute Genome Sequencing Center for Infectious Disease"/>
            <person name="Wu L."/>
            <person name="Ma J."/>
        </authorList>
    </citation>
    <scope>NUCLEOTIDE SEQUENCE [LARGE SCALE GENOMIC DNA]</scope>
    <source>
        <strain evidence="6">CCM 9110</strain>
    </source>
</reference>
<dbReference type="Pfam" id="PF01047">
    <property type="entry name" value="MarR"/>
    <property type="match status" value="1"/>
</dbReference>
<comment type="caution">
    <text evidence="5">The sequence shown here is derived from an EMBL/GenBank/DDBJ whole genome shotgun (WGS) entry which is preliminary data.</text>
</comment>
<dbReference type="InterPro" id="IPR036388">
    <property type="entry name" value="WH-like_DNA-bd_sf"/>
</dbReference>
<dbReference type="Proteomes" id="UP001597199">
    <property type="component" value="Unassembled WGS sequence"/>
</dbReference>
<evidence type="ECO:0000256" key="3">
    <source>
        <dbReference type="ARBA" id="ARBA00023163"/>
    </source>
</evidence>
<dbReference type="RefSeq" id="WP_204119178.1">
    <property type="nucleotide sequence ID" value="NZ_BOLV01000012.1"/>
</dbReference>
<evidence type="ECO:0000313" key="5">
    <source>
        <dbReference type="EMBL" id="MFD1399446.1"/>
    </source>
</evidence>
<evidence type="ECO:0000256" key="2">
    <source>
        <dbReference type="ARBA" id="ARBA00023125"/>
    </source>
</evidence>
<dbReference type="PANTHER" id="PTHR33164:SF102">
    <property type="entry name" value="TRANSCRIPTIONAL REGULATORY PROTEIN"/>
    <property type="match status" value="1"/>
</dbReference>
<organism evidence="5 6">
    <name type="scientific">Lacticaseibacillus suilingensis</name>
    <dbReference type="NCBI Taxonomy" id="2799577"/>
    <lineage>
        <taxon>Bacteria</taxon>
        <taxon>Bacillati</taxon>
        <taxon>Bacillota</taxon>
        <taxon>Bacilli</taxon>
        <taxon>Lactobacillales</taxon>
        <taxon>Lactobacillaceae</taxon>
        <taxon>Lacticaseibacillus</taxon>
    </lineage>
</organism>
<dbReference type="InterPro" id="IPR036390">
    <property type="entry name" value="WH_DNA-bd_sf"/>
</dbReference>
<dbReference type="PRINTS" id="PR00598">
    <property type="entry name" value="HTHMARR"/>
</dbReference>
<proteinExistence type="predicted"/>
<dbReference type="InterPro" id="IPR023187">
    <property type="entry name" value="Tscrpt_reg_MarR-type_CS"/>
</dbReference>
<accession>A0ABW4BHB1</accession>
<protein>
    <submittedName>
        <fullName evidence="5">MarR family winged helix-turn-helix transcriptional regulator</fullName>
    </submittedName>
</protein>
<evidence type="ECO:0000256" key="1">
    <source>
        <dbReference type="ARBA" id="ARBA00023015"/>
    </source>
</evidence>
<dbReference type="Gene3D" id="1.10.10.10">
    <property type="entry name" value="Winged helix-like DNA-binding domain superfamily/Winged helix DNA-binding domain"/>
    <property type="match status" value="1"/>
</dbReference>
<sequence length="139" mass="15401">MTEDIKMSYLKTIFQFKNLINTEFGRGKQHVLSLTDLLILQGIQAGKSSVEIATDLRITKAAVSQCTTGLAKKGLITRATDPDNRRNLSLALTEEGVAQLKLTNAEFDQAFNGFVDEMGETELRQMLMLMAKMTTIIGE</sequence>
<dbReference type="PROSITE" id="PS50995">
    <property type="entry name" value="HTH_MARR_2"/>
    <property type="match status" value="1"/>
</dbReference>
<name>A0ABW4BHB1_9LACO</name>
<dbReference type="SMART" id="SM00347">
    <property type="entry name" value="HTH_MARR"/>
    <property type="match status" value="1"/>
</dbReference>
<dbReference type="InterPro" id="IPR000835">
    <property type="entry name" value="HTH_MarR-typ"/>
</dbReference>
<dbReference type="InterPro" id="IPR039422">
    <property type="entry name" value="MarR/SlyA-like"/>
</dbReference>
<dbReference type="PROSITE" id="PS01117">
    <property type="entry name" value="HTH_MARR_1"/>
    <property type="match status" value="1"/>
</dbReference>
<keyword evidence="1" id="KW-0805">Transcription regulation</keyword>
<feature type="domain" description="HTH marR-type" evidence="4">
    <location>
        <begin position="1"/>
        <end position="135"/>
    </location>
</feature>
<dbReference type="EMBL" id="JBHTOA010000032">
    <property type="protein sequence ID" value="MFD1399446.1"/>
    <property type="molecule type" value="Genomic_DNA"/>
</dbReference>
<evidence type="ECO:0000313" key="6">
    <source>
        <dbReference type="Proteomes" id="UP001597199"/>
    </source>
</evidence>
<gene>
    <name evidence="5" type="ORF">ACFQ41_08990</name>
</gene>
<keyword evidence="2" id="KW-0238">DNA-binding</keyword>
<dbReference type="SUPFAM" id="SSF46785">
    <property type="entry name" value="Winged helix' DNA-binding domain"/>
    <property type="match status" value="1"/>
</dbReference>